<gene>
    <name evidence="1" type="ORF">PHYSODRAFT_512055</name>
</gene>
<dbReference type="KEGG" id="psoj:PHYSODRAFT_512055"/>
<dbReference type="EMBL" id="JH159156">
    <property type="protein sequence ID" value="EGZ13130.1"/>
    <property type="molecule type" value="Genomic_DNA"/>
</dbReference>
<dbReference type="GeneID" id="20659311"/>
<organism evidence="1 2">
    <name type="scientific">Phytophthora sojae (strain P6497)</name>
    <name type="common">Soybean stem and root rot agent</name>
    <name type="synonym">Phytophthora megasperma f. sp. glycines</name>
    <dbReference type="NCBI Taxonomy" id="1094619"/>
    <lineage>
        <taxon>Eukaryota</taxon>
        <taxon>Sar</taxon>
        <taxon>Stramenopiles</taxon>
        <taxon>Oomycota</taxon>
        <taxon>Peronosporomycetes</taxon>
        <taxon>Peronosporales</taxon>
        <taxon>Peronosporaceae</taxon>
        <taxon>Phytophthora</taxon>
    </lineage>
</organism>
<dbReference type="AlphaFoldDB" id="G4ZT98"/>
<proteinExistence type="predicted"/>
<dbReference type="RefSeq" id="XP_009530559.1">
    <property type="nucleotide sequence ID" value="XM_009532264.1"/>
</dbReference>
<evidence type="ECO:0000313" key="2">
    <source>
        <dbReference type="Proteomes" id="UP000002640"/>
    </source>
</evidence>
<dbReference type="InParanoid" id="G4ZT98"/>
<keyword evidence="2" id="KW-1185">Reference proteome</keyword>
<accession>G4ZT98</accession>
<protein>
    <submittedName>
        <fullName evidence="1">Uncharacterized protein</fullName>
    </submittedName>
</protein>
<feature type="non-terminal residue" evidence="1">
    <location>
        <position position="1"/>
    </location>
</feature>
<name>G4ZT98_PHYSP</name>
<dbReference type="Proteomes" id="UP000002640">
    <property type="component" value="Unassembled WGS sequence"/>
</dbReference>
<reference evidence="1 2" key="1">
    <citation type="journal article" date="2006" name="Science">
        <title>Phytophthora genome sequences uncover evolutionary origins and mechanisms of pathogenesis.</title>
        <authorList>
            <person name="Tyler B.M."/>
            <person name="Tripathy S."/>
            <person name="Zhang X."/>
            <person name="Dehal P."/>
            <person name="Jiang R.H."/>
            <person name="Aerts A."/>
            <person name="Arredondo F.D."/>
            <person name="Baxter L."/>
            <person name="Bensasson D."/>
            <person name="Beynon J.L."/>
            <person name="Chapman J."/>
            <person name="Damasceno C.M."/>
            <person name="Dorrance A.E."/>
            <person name="Dou D."/>
            <person name="Dickerman A.W."/>
            <person name="Dubchak I.L."/>
            <person name="Garbelotto M."/>
            <person name="Gijzen M."/>
            <person name="Gordon S.G."/>
            <person name="Govers F."/>
            <person name="Grunwald N.J."/>
            <person name="Huang W."/>
            <person name="Ivors K.L."/>
            <person name="Jones R.W."/>
            <person name="Kamoun S."/>
            <person name="Krampis K."/>
            <person name="Lamour K.H."/>
            <person name="Lee M.K."/>
            <person name="McDonald W.H."/>
            <person name="Medina M."/>
            <person name="Meijer H.J."/>
            <person name="Nordberg E.K."/>
            <person name="Maclean D.J."/>
            <person name="Ospina-Giraldo M.D."/>
            <person name="Morris P.F."/>
            <person name="Phuntumart V."/>
            <person name="Putnam N.H."/>
            <person name="Rash S."/>
            <person name="Rose J.K."/>
            <person name="Sakihama Y."/>
            <person name="Salamov A.A."/>
            <person name="Savidor A."/>
            <person name="Scheuring C.F."/>
            <person name="Smith B.M."/>
            <person name="Sobral B.W."/>
            <person name="Terry A."/>
            <person name="Torto-Alalibo T.A."/>
            <person name="Win J."/>
            <person name="Xu Z."/>
            <person name="Zhang H."/>
            <person name="Grigoriev I.V."/>
            <person name="Rokhsar D.S."/>
            <person name="Boore J.L."/>
        </authorList>
    </citation>
    <scope>NUCLEOTIDE SEQUENCE [LARGE SCALE GENOMIC DNA]</scope>
    <source>
        <strain evidence="1 2">P6497</strain>
    </source>
</reference>
<dbReference type="SMR" id="G4ZT98"/>
<sequence>STEDVDELIVALPVKDMDKLHKDISMAKSESAHNYLWMLRWLQTCLELSEVSTNNILSVLTLLLCAS</sequence>
<evidence type="ECO:0000313" key="1">
    <source>
        <dbReference type="EMBL" id="EGZ13130.1"/>
    </source>
</evidence>